<evidence type="ECO:0000313" key="4">
    <source>
        <dbReference type="EMBL" id="CAB4720251.1"/>
    </source>
</evidence>
<dbReference type="EMBL" id="CAFBMT010000006">
    <property type="protein sequence ID" value="CAB4928797.1"/>
    <property type="molecule type" value="Genomic_DNA"/>
</dbReference>
<feature type="compositionally biased region" description="Polar residues" evidence="1">
    <location>
        <begin position="117"/>
        <end position="126"/>
    </location>
</feature>
<dbReference type="SMART" id="SM00228">
    <property type="entry name" value="PDZ"/>
    <property type="match status" value="1"/>
</dbReference>
<dbReference type="PRINTS" id="PR00834">
    <property type="entry name" value="PROTEASES2C"/>
</dbReference>
<name>A0A6J7MGK8_9ZZZZ</name>
<feature type="region of interest" description="Disordered" evidence="1">
    <location>
        <begin position="100"/>
        <end position="126"/>
    </location>
</feature>
<gene>
    <name evidence="4" type="ORF">UFOPK2656_01278</name>
    <name evidence="5" type="ORF">UFOPK3099_00534</name>
    <name evidence="6" type="ORF">UFOPK3651_01337</name>
    <name evidence="7" type="ORF">UFOPK3931_00546</name>
    <name evidence="3" type="ORF">UFOPK4189_01352</name>
</gene>
<evidence type="ECO:0000259" key="2">
    <source>
        <dbReference type="PROSITE" id="PS50106"/>
    </source>
</evidence>
<dbReference type="AlphaFoldDB" id="A0A6J7MGK8"/>
<dbReference type="GO" id="GO:0004252">
    <property type="term" value="F:serine-type endopeptidase activity"/>
    <property type="evidence" value="ECO:0007669"/>
    <property type="project" value="InterPro"/>
</dbReference>
<sequence>MSPSDWNQDDQEPPAPLPAHERIWRHPSEIGQQVWQQTEPPLAIGRGLTAATGVVGSVLGVMLLWAMLSTEAGRGAASTVRSTIVNLTKNDFSTEVATVASSSASTASPSDTTDLAPNTSTHTAGSASGLFSGPMPTWAVHSLATNLPDSAPNTAHIVLAAPVNGGTLAITTAAAVGSATTVQLELPDGSTEEARVLFIDDRSGLAVLAPTTALSTEAFTIATDIRPGDELTFVGEQPMSVIVGDDGSVDGSWSHDATMPEGAPVVNQRGELVALCTHEAQPAAPDNSGNPRTAPSSTVADDHLVTLEPLDDIQHAMSALHGAATVWVGVVINDDPAGELSVGAVDPSGPAAAAGLVAGDVILALDADAVSNGRALIAHLGMHRPGDTVTFAVRRRDGTTTRLSVTLAAPKTAL</sequence>
<feature type="compositionally biased region" description="Low complexity" evidence="1">
    <location>
        <begin position="100"/>
        <end position="116"/>
    </location>
</feature>
<evidence type="ECO:0000256" key="1">
    <source>
        <dbReference type="SAM" id="MobiDB-lite"/>
    </source>
</evidence>
<accession>A0A6J7MGK8</accession>
<dbReference type="EMBL" id="CAFBOL010000008">
    <property type="protein sequence ID" value="CAB4976824.1"/>
    <property type="molecule type" value="Genomic_DNA"/>
</dbReference>
<evidence type="ECO:0000313" key="3">
    <source>
        <dbReference type="EMBL" id="CAB4363572.1"/>
    </source>
</evidence>
<dbReference type="EMBL" id="CAFAAV010000026">
    <property type="protein sequence ID" value="CAB4807910.1"/>
    <property type="molecule type" value="Genomic_DNA"/>
</dbReference>
<evidence type="ECO:0000313" key="6">
    <source>
        <dbReference type="EMBL" id="CAB4928797.1"/>
    </source>
</evidence>
<dbReference type="GO" id="GO:0006508">
    <property type="term" value="P:proteolysis"/>
    <property type="evidence" value="ECO:0007669"/>
    <property type="project" value="InterPro"/>
</dbReference>
<dbReference type="PROSITE" id="PS50106">
    <property type="entry name" value="PDZ"/>
    <property type="match status" value="1"/>
</dbReference>
<dbReference type="SUPFAM" id="SSF50494">
    <property type="entry name" value="Trypsin-like serine proteases"/>
    <property type="match status" value="1"/>
</dbReference>
<dbReference type="SUPFAM" id="SSF50156">
    <property type="entry name" value="PDZ domain-like"/>
    <property type="match status" value="1"/>
</dbReference>
<dbReference type="Gene3D" id="2.40.10.120">
    <property type="match status" value="1"/>
</dbReference>
<dbReference type="EMBL" id="CAEZYF010000006">
    <property type="protein sequence ID" value="CAB4720251.1"/>
    <property type="molecule type" value="Genomic_DNA"/>
</dbReference>
<feature type="domain" description="PDZ" evidence="2">
    <location>
        <begin position="322"/>
        <end position="397"/>
    </location>
</feature>
<dbReference type="InterPro" id="IPR036034">
    <property type="entry name" value="PDZ_sf"/>
</dbReference>
<dbReference type="InterPro" id="IPR009003">
    <property type="entry name" value="Peptidase_S1_PA"/>
</dbReference>
<dbReference type="Gene3D" id="2.30.42.10">
    <property type="match status" value="1"/>
</dbReference>
<dbReference type="EMBL" id="CAESGF010000006">
    <property type="protein sequence ID" value="CAB4363572.1"/>
    <property type="molecule type" value="Genomic_DNA"/>
</dbReference>
<proteinExistence type="predicted"/>
<evidence type="ECO:0000313" key="7">
    <source>
        <dbReference type="EMBL" id="CAB4976824.1"/>
    </source>
</evidence>
<dbReference type="InterPro" id="IPR001940">
    <property type="entry name" value="Peptidase_S1C"/>
</dbReference>
<dbReference type="Pfam" id="PF13180">
    <property type="entry name" value="PDZ_2"/>
    <property type="match status" value="1"/>
</dbReference>
<evidence type="ECO:0000313" key="5">
    <source>
        <dbReference type="EMBL" id="CAB4807910.1"/>
    </source>
</evidence>
<reference evidence="7" key="1">
    <citation type="submission" date="2020-05" db="EMBL/GenBank/DDBJ databases">
        <authorList>
            <person name="Chiriac C."/>
            <person name="Salcher M."/>
            <person name="Ghai R."/>
            <person name="Kavagutti S V."/>
        </authorList>
    </citation>
    <scope>NUCLEOTIDE SEQUENCE</scope>
</reference>
<dbReference type="InterPro" id="IPR001478">
    <property type="entry name" value="PDZ"/>
</dbReference>
<protein>
    <submittedName>
        <fullName evidence="7">Unannotated protein</fullName>
    </submittedName>
</protein>
<organism evidence="7">
    <name type="scientific">freshwater metagenome</name>
    <dbReference type="NCBI Taxonomy" id="449393"/>
    <lineage>
        <taxon>unclassified sequences</taxon>
        <taxon>metagenomes</taxon>
        <taxon>ecological metagenomes</taxon>
    </lineage>
</organism>